<feature type="chain" id="PRO_5040973165" evidence="1">
    <location>
        <begin position="31"/>
        <end position="428"/>
    </location>
</feature>
<dbReference type="CDD" id="cd14748">
    <property type="entry name" value="PBP2_UgpB"/>
    <property type="match status" value="1"/>
</dbReference>
<name>A0A9X2CRR8_9BACI</name>
<dbReference type="InterPro" id="IPR050490">
    <property type="entry name" value="Bact_solute-bd_prot1"/>
</dbReference>
<accession>A0A9X2CRR8</accession>
<dbReference type="EMBL" id="JAKRYL010000005">
    <property type="protein sequence ID" value="MCL7746820.1"/>
    <property type="molecule type" value="Genomic_DNA"/>
</dbReference>
<gene>
    <name evidence="2" type="ORF">MF646_06750</name>
</gene>
<dbReference type="Pfam" id="PF01547">
    <property type="entry name" value="SBP_bac_1"/>
    <property type="match status" value="1"/>
</dbReference>
<dbReference type="InterPro" id="IPR006059">
    <property type="entry name" value="SBP"/>
</dbReference>
<reference evidence="2" key="1">
    <citation type="submission" date="2022-02" db="EMBL/GenBank/DDBJ databases">
        <title>Halalkalibacter sp. nov. isolated from Lonar Lake, India.</title>
        <authorList>
            <person name="Joshi A."/>
            <person name="Thite S."/>
            <person name="Lodha T."/>
        </authorList>
    </citation>
    <scope>NUCLEOTIDE SEQUENCE</scope>
    <source>
        <strain evidence="2">MEB205</strain>
    </source>
</reference>
<keyword evidence="3" id="KW-1185">Reference proteome</keyword>
<dbReference type="Proteomes" id="UP001139150">
    <property type="component" value="Unassembled WGS sequence"/>
</dbReference>
<proteinExistence type="predicted"/>
<comment type="caution">
    <text evidence="2">The sequence shown here is derived from an EMBL/GenBank/DDBJ whole genome shotgun (WGS) entry which is preliminary data.</text>
</comment>
<dbReference type="Gene3D" id="3.40.190.10">
    <property type="entry name" value="Periplasmic binding protein-like II"/>
    <property type="match status" value="1"/>
</dbReference>
<feature type="signal peptide" evidence="1">
    <location>
        <begin position="1"/>
        <end position="30"/>
    </location>
</feature>
<dbReference type="RefSeq" id="WP_250095731.1">
    <property type="nucleotide sequence ID" value="NZ_JAKRYL010000005.1"/>
</dbReference>
<evidence type="ECO:0000256" key="1">
    <source>
        <dbReference type="SAM" id="SignalP"/>
    </source>
</evidence>
<protein>
    <submittedName>
        <fullName evidence="2">ABC transporter substrate-binding protein</fullName>
    </submittedName>
</protein>
<evidence type="ECO:0000313" key="3">
    <source>
        <dbReference type="Proteomes" id="UP001139150"/>
    </source>
</evidence>
<keyword evidence="1" id="KW-0732">Signal</keyword>
<dbReference type="SUPFAM" id="SSF53850">
    <property type="entry name" value="Periplasmic binding protein-like II"/>
    <property type="match status" value="1"/>
</dbReference>
<dbReference type="PANTHER" id="PTHR43649">
    <property type="entry name" value="ARABINOSE-BINDING PROTEIN-RELATED"/>
    <property type="match status" value="1"/>
</dbReference>
<dbReference type="AlphaFoldDB" id="A0A9X2CRR8"/>
<dbReference type="PROSITE" id="PS51257">
    <property type="entry name" value="PROKAR_LIPOPROTEIN"/>
    <property type="match status" value="1"/>
</dbReference>
<organism evidence="2 3">
    <name type="scientific">Halalkalibacter alkaliphilus</name>
    <dbReference type="NCBI Taxonomy" id="2917993"/>
    <lineage>
        <taxon>Bacteria</taxon>
        <taxon>Bacillati</taxon>
        <taxon>Bacillota</taxon>
        <taxon>Bacilli</taxon>
        <taxon>Bacillales</taxon>
        <taxon>Bacillaceae</taxon>
        <taxon>Halalkalibacter</taxon>
    </lineage>
</organism>
<dbReference type="PANTHER" id="PTHR43649:SF14">
    <property type="entry name" value="BLR3389 PROTEIN"/>
    <property type="match status" value="1"/>
</dbReference>
<evidence type="ECO:0000313" key="2">
    <source>
        <dbReference type="EMBL" id="MCL7746820.1"/>
    </source>
</evidence>
<sequence>MKVNFANVYKFTGVVLLLLIFVGCSSDSDAAGDSADPEATNLVFWAPFSGGDADFMRDLIANFNEAHEGIEVEYLTVPDSEYYTKIRTSVTSNQAPDIAISHASRIAELQSSNLIENLDEFASEAAVDWDSYNQNILSSTIINDQHFAIPLDTHALIMYANKDILEEAGVLDSNGLPIVGEGADGFIDFLSTIKENTSDDIFPLAATSSGYSALRVWWTLYSQMGGELLNEAGTEAAFNNEIGLEALHYMEELMDQGLWPRNIQNGGEIFTANRAGIHINGVWMTGALENNESLNFVALPIPQLFGEQATWGDSHTFVLPANQNQTEEKKVASLLFADWVAENSASWAEAGHVPSKTSVVESNEFNELPYRKDYAELTDYVSFMPSSSKTTGISDSIARHISTFMSGQTNAQETLDILEQDINNILSN</sequence>